<comment type="caution">
    <text evidence="2">The sequence shown here is derived from an EMBL/GenBank/DDBJ whole genome shotgun (WGS) entry which is preliminary data.</text>
</comment>
<dbReference type="PROSITE" id="PS51257">
    <property type="entry name" value="PROKAR_LIPOPROTEIN"/>
    <property type="match status" value="1"/>
</dbReference>
<gene>
    <name evidence="2" type="ORF">J2S43_003650</name>
</gene>
<feature type="region of interest" description="Disordered" evidence="1">
    <location>
        <begin position="30"/>
        <end position="52"/>
    </location>
</feature>
<proteinExistence type="predicted"/>
<dbReference type="RefSeq" id="WP_306830701.1">
    <property type="nucleotide sequence ID" value="NZ_JAUSRA010000001.1"/>
</dbReference>
<name>A0ABT9MV79_9ACTN</name>
<evidence type="ECO:0000313" key="3">
    <source>
        <dbReference type="Proteomes" id="UP001240984"/>
    </source>
</evidence>
<organism evidence="2 3">
    <name type="scientific">Catenuloplanes nepalensis</name>
    <dbReference type="NCBI Taxonomy" id="587533"/>
    <lineage>
        <taxon>Bacteria</taxon>
        <taxon>Bacillati</taxon>
        <taxon>Actinomycetota</taxon>
        <taxon>Actinomycetes</taxon>
        <taxon>Micromonosporales</taxon>
        <taxon>Micromonosporaceae</taxon>
        <taxon>Catenuloplanes</taxon>
    </lineage>
</organism>
<evidence type="ECO:0000313" key="2">
    <source>
        <dbReference type="EMBL" id="MDP9795138.1"/>
    </source>
</evidence>
<dbReference type="Proteomes" id="UP001240984">
    <property type="component" value="Unassembled WGS sequence"/>
</dbReference>
<keyword evidence="3" id="KW-1185">Reference proteome</keyword>
<protein>
    <submittedName>
        <fullName evidence="2">Uncharacterized protein</fullName>
    </submittedName>
</protein>
<accession>A0ABT9MV79</accession>
<dbReference type="EMBL" id="JAUSRA010000001">
    <property type="protein sequence ID" value="MDP9795138.1"/>
    <property type="molecule type" value="Genomic_DNA"/>
</dbReference>
<evidence type="ECO:0000256" key="1">
    <source>
        <dbReference type="SAM" id="MobiDB-lite"/>
    </source>
</evidence>
<reference evidence="2 3" key="1">
    <citation type="submission" date="2023-07" db="EMBL/GenBank/DDBJ databases">
        <title>Sequencing the genomes of 1000 actinobacteria strains.</title>
        <authorList>
            <person name="Klenk H.-P."/>
        </authorList>
    </citation>
    <scope>NUCLEOTIDE SEQUENCE [LARGE SCALE GENOMIC DNA]</scope>
    <source>
        <strain evidence="2 3">DSM 44710</strain>
    </source>
</reference>
<sequence>MITRRTRTLLVLPFAVLTALLLAGCPSREISPEEMERNPPVIETGLPVPSVT</sequence>